<dbReference type="EMBL" id="SGWY01000001">
    <property type="protein sequence ID" value="RZS68418.1"/>
    <property type="molecule type" value="Genomic_DNA"/>
</dbReference>
<evidence type="ECO:0000313" key="2">
    <source>
        <dbReference type="EMBL" id="RZS68418.1"/>
    </source>
</evidence>
<dbReference type="InterPro" id="IPR058588">
    <property type="entry name" value="E2-CBASS"/>
</dbReference>
<keyword evidence="3" id="KW-1185">Reference proteome</keyword>
<feature type="domain" description="Type II CBASS E2 protein" evidence="1">
    <location>
        <begin position="91"/>
        <end position="153"/>
    </location>
</feature>
<evidence type="ECO:0000313" key="3">
    <source>
        <dbReference type="Proteomes" id="UP000293289"/>
    </source>
</evidence>
<protein>
    <recommendedName>
        <fullName evidence="1">Type II CBASS E2 protein domain-containing protein</fullName>
    </recommendedName>
</protein>
<gene>
    <name evidence="2" type="ORF">EV187_0847</name>
</gene>
<dbReference type="AlphaFoldDB" id="A0A4Q7MLR6"/>
<name>A0A4Q7MLR6_9MICO</name>
<organism evidence="2 3">
    <name type="scientific">Agromyces ramosus</name>
    <dbReference type="NCBI Taxonomy" id="33879"/>
    <lineage>
        <taxon>Bacteria</taxon>
        <taxon>Bacillati</taxon>
        <taxon>Actinomycetota</taxon>
        <taxon>Actinomycetes</taxon>
        <taxon>Micrococcales</taxon>
        <taxon>Microbacteriaceae</taxon>
        <taxon>Agromyces</taxon>
    </lineage>
</organism>
<sequence>MGAVIGSFGISTAHWYGADPEWRAALEADARGMHGRRLHIEEAPTKLTYYHRGLHVPGRQLRVPARIEFHRKPVYETYGLEPHDYPRVFADPDARSKHRMADDNSLCLFFVNDPATKRWTSDKGLQSLIVMIADHLFHEDIWRETDEWPIPDAPHGFQ</sequence>
<dbReference type="Pfam" id="PF26395">
    <property type="entry name" value="E2-CBASS"/>
    <property type="match status" value="1"/>
</dbReference>
<proteinExistence type="predicted"/>
<reference evidence="2 3" key="1">
    <citation type="submission" date="2019-02" db="EMBL/GenBank/DDBJ databases">
        <title>Genomic Encyclopedia of Type Strains, Phase IV (KMG-IV): sequencing the most valuable type-strain genomes for metagenomic binning, comparative biology and taxonomic classification.</title>
        <authorList>
            <person name="Goeker M."/>
        </authorList>
    </citation>
    <scope>NUCLEOTIDE SEQUENCE [LARGE SCALE GENOMIC DNA]</scope>
    <source>
        <strain evidence="2 3">DSM 43045</strain>
    </source>
</reference>
<dbReference type="Proteomes" id="UP000293289">
    <property type="component" value="Unassembled WGS sequence"/>
</dbReference>
<comment type="caution">
    <text evidence="2">The sequence shown here is derived from an EMBL/GenBank/DDBJ whole genome shotgun (WGS) entry which is preliminary data.</text>
</comment>
<evidence type="ECO:0000259" key="1">
    <source>
        <dbReference type="Pfam" id="PF26395"/>
    </source>
</evidence>
<dbReference type="RefSeq" id="WP_242609424.1">
    <property type="nucleotide sequence ID" value="NZ_SGWY01000001.1"/>
</dbReference>
<accession>A0A4Q7MLR6</accession>